<feature type="transmembrane region" description="Helical" evidence="1">
    <location>
        <begin position="24"/>
        <end position="40"/>
    </location>
</feature>
<feature type="non-terminal residue" evidence="2">
    <location>
        <position position="1"/>
    </location>
</feature>
<accession>A0ABS3M8R3</accession>
<evidence type="ECO:0000313" key="3">
    <source>
        <dbReference type="Proteomes" id="UP000664265"/>
    </source>
</evidence>
<protein>
    <submittedName>
        <fullName evidence="2">Uncharacterized protein</fullName>
    </submittedName>
</protein>
<name>A0ABS3M8R3_9BACT</name>
<keyword evidence="1" id="KW-1133">Transmembrane helix</keyword>
<evidence type="ECO:0000313" key="2">
    <source>
        <dbReference type="EMBL" id="MBO1364520.1"/>
    </source>
</evidence>
<evidence type="ECO:0000256" key="1">
    <source>
        <dbReference type="SAM" id="Phobius"/>
    </source>
</evidence>
<sequence length="63" mass="6961">QKKLPDFNTSATCHLSVGMPKKAFTLPIFMLFYAQSYAFISSKHSDYTAKALLLADEKAAMTA</sequence>
<reference evidence="2 3" key="1">
    <citation type="submission" date="2021-01" db="EMBL/GenBank/DDBJ databases">
        <title>Prevotella A2931 sp. nov.</title>
        <authorList>
            <person name="Buhl M."/>
            <person name="Oberhettinger P."/>
        </authorList>
    </citation>
    <scope>NUCLEOTIDE SEQUENCE [LARGE SCALE GENOMIC DNA]</scope>
    <source>
        <strain evidence="2 3">A2931</strain>
    </source>
</reference>
<keyword evidence="1" id="KW-0472">Membrane</keyword>
<gene>
    <name evidence="2" type="ORF">JHU38_12290</name>
</gene>
<proteinExistence type="predicted"/>
<dbReference type="Proteomes" id="UP000664265">
    <property type="component" value="Unassembled WGS sequence"/>
</dbReference>
<comment type="caution">
    <text evidence="2">The sequence shown here is derived from an EMBL/GenBank/DDBJ whole genome shotgun (WGS) entry which is preliminary data.</text>
</comment>
<dbReference type="EMBL" id="JAERMS010000109">
    <property type="protein sequence ID" value="MBO1364520.1"/>
    <property type="molecule type" value="Genomic_DNA"/>
</dbReference>
<keyword evidence="3" id="KW-1185">Reference proteome</keyword>
<organism evidence="2 3">
    <name type="scientific">Prevotella illustrans</name>
    <dbReference type="NCBI Taxonomy" id="2800387"/>
    <lineage>
        <taxon>Bacteria</taxon>
        <taxon>Pseudomonadati</taxon>
        <taxon>Bacteroidota</taxon>
        <taxon>Bacteroidia</taxon>
        <taxon>Bacteroidales</taxon>
        <taxon>Prevotellaceae</taxon>
        <taxon>Prevotella</taxon>
    </lineage>
</organism>
<keyword evidence="1" id="KW-0812">Transmembrane</keyword>
<dbReference type="RefSeq" id="WP_207859432.1">
    <property type="nucleotide sequence ID" value="NZ_JAERMS010000109.1"/>
</dbReference>